<evidence type="ECO:0000313" key="2">
    <source>
        <dbReference type="Proteomes" id="UP001175227"/>
    </source>
</evidence>
<proteinExistence type="predicted"/>
<protein>
    <submittedName>
        <fullName evidence="1">Uncharacterized protein</fullName>
    </submittedName>
</protein>
<dbReference type="Proteomes" id="UP001175227">
    <property type="component" value="Unassembled WGS sequence"/>
</dbReference>
<evidence type="ECO:0000313" key="1">
    <source>
        <dbReference type="EMBL" id="KAK0484074.1"/>
    </source>
</evidence>
<keyword evidence="2" id="KW-1185">Reference proteome</keyword>
<gene>
    <name evidence="1" type="ORF">IW261DRAFT_1417781</name>
</gene>
<reference evidence="1" key="1">
    <citation type="submission" date="2023-06" db="EMBL/GenBank/DDBJ databases">
        <authorList>
            <consortium name="Lawrence Berkeley National Laboratory"/>
            <person name="Ahrendt S."/>
            <person name="Sahu N."/>
            <person name="Indic B."/>
            <person name="Wong-Bajracharya J."/>
            <person name="Merenyi Z."/>
            <person name="Ke H.-M."/>
            <person name="Monk M."/>
            <person name="Kocsube S."/>
            <person name="Drula E."/>
            <person name="Lipzen A."/>
            <person name="Balint B."/>
            <person name="Henrissat B."/>
            <person name="Andreopoulos B."/>
            <person name="Martin F.M."/>
            <person name="Harder C.B."/>
            <person name="Rigling D."/>
            <person name="Ford K.L."/>
            <person name="Foster G.D."/>
            <person name="Pangilinan J."/>
            <person name="Papanicolaou A."/>
            <person name="Barry K."/>
            <person name="LaButti K."/>
            <person name="Viragh M."/>
            <person name="Koriabine M."/>
            <person name="Yan M."/>
            <person name="Riley R."/>
            <person name="Champramary S."/>
            <person name="Plett K.L."/>
            <person name="Tsai I.J."/>
            <person name="Slot J."/>
            <person name="Sipos G."/>
            <person name="Plett J."/>
            <person name="Nagy L.G."/>
            <person name="Grigoriev I.V."/>
        </authorList>
    </citation>
    <scope>NUCLEOTIDE SEQUENCE</scope>
    <source>
        <strain evidence="1">ICMP 16352</strain>
    </source>
</reference>
<dbReference type="AlphaFoldDB" id="A0AA39PHA1"/>
<dbReference type="EMBL" id="JAUEPR010000006">
    <property type="protein sequence ID" value="KAK0484074.1"/>
    <property type="molecule type" value="Genomic_DNA"/>
</dbReference>
<accession>A0AA39PHA1</accession>
<sequence>MTEAIKRILDLATSIAWTATHNSIEKLVPVQCPSVQRVADGRLPSEDVCRRGQRAGQLSNGFEIPWTWVVAKRNTPGSATCEPLSNIVPTRRGAEVVAQRSETNLVHKFSGIIFSLEVNEAKIMPHRRLHALSNVLSVESLISNGSSGYWNNMDFRTVKKLVLVKLSPHVWKTSEVSFGSQVLPMVHLWGSRPQRLLPREKKDMFQDGKSFQSYITLKAKVPADRVPATSGWDSAEKKGINIFMRMRSSYK</sequence>
<organism evidence="1 2">
    <name type="scientific">Armillaria novae-zelandiae</name>
    <dbReference type="NCBI Taxonomy" id="153914"/>
    <lineage>
        <taxon>Eukaryota</taxon>
        <taxon>Fungi</taxon>
        <taxon>Dikarya</taxon>
        <taxon>Basidiomycota</taxon>
        <taxon>Agaricomycotina</taxon>
        <taxon>Agaricomycetes</taxon>
        <taxon>Agaricomycetidae</taxon>
        <taxon>Agaricales</taxon>
        <taxon>Marasmiineae</taxon>
        <taxon>Physalacriaceae</taxon>
        <taxon>Armillaria</taxon>
    </lineage>
</organism>
<comment type="caution">
    <text evidence="1">The sequence shown here is derived from an EMBL/GenBank/DDBJ whole genome shotgun (WGS) entry which is preliminary data.</text>
</comment>
<name>A0AA39PHA1_9AGAR</name>